<dbReference type="InterPro" id="IPR009057">
    <property type="entry name" value="Homeodomain-like_sf"/>
</dbReference>
<dbReference type="GO" id="GO:0000976">
    <property type="term" value="F:transcription cis-regulatory region binding"/>
    <property type="evidence" value="ECO:0007669"/>
    <property type="project" value="TreeGrafter"/>
</dbReference>
<dbReference type="SMART" id="SM00342">
    <property type="entry name" value="HTH_ARAC"/>
    <property type="match status" value="1"/>
</dbReference>
<dbReference type="GO" id="GO:0003700">
    <property type="term" value="F:DNA-binding transcription factor activity"/>
    <property type="evidence" value="ECO:0007669"/>
    <property type="project" value="InterPro"/>
</dbReference>
<dbReference type="AlphaFoldDB" id="A0A847SD40"/>
<proteinExistence type="predicted"/>
<dbReference type="Pfam" id="PF12833">
    <property type="entry name" value="HTH_18"/>
    <property type="match status" value="1"/>
</dbReference>
<feature type="domain" description="HTH araC/xylS-type" evidence="4">
    <location>
        <begin position="234"/>
        <end position="332"/>
    </location>
</feature>
<name>A0A847SD40_9NEIS</name>
<dbReference type="PRINTS" id="PR00032">
    <property type="entry name" value="HTHARAC"/>
</dbReference>
<keyword evidence="6" id="KW-1185">Reference proteome</keyword>
<organism evidence="5 6">
    <name type="scientific">Leeia aquatica</name>
    <dbReference type="NCBI Taxonomy" id="2725557"/>
    <lineage>
        <taxon>Bacteria</taxon>
        <taxon>Pseudomonadati</taxon>
        <taxon>Pseudomonadota</taxon>
        <taxon>Betaproteobacteria</taxon>
        <taxon>Neisseriales</taxon>
        <taxon>Leeiaceae</taxon>
        <taxon>Leeia</taxon>
    </lineage>
</organism>
<dbReference type="InterPro" id="IPR032687">
    <property type="entry name" value="AraC-type_N"/>
</dbReference>
<reference evidence="5 6" key="1">
    <citation type="submission" date="2020-04" db="EMBL/GenBank/DDBJ databases">
        <title>Draft genome of Leeia sp. IMCC25680.</title>
        <authorList>
            <person name="Song J."/>
            <person name="Cho J.-C."/>
        </authorList>
    </citation>
    <scope>NUCLEOTIDE SEQUENCE [LARGE SCALE GENOMIC DNA]</scope>
    <source>
        <strain evidence="5 6">IMCC25680</strain>
    </source>
</reference>
<evidence type="ECO:0000256" key="2">
    <source>
        <dbReference type="ARBA" id="ARBA00023125"/>
    </source>
</evidence>
<evidence type="ECO:0000256" key="1">
    <source>
        <dbReference type="ARBA" id="ARBA00023015"/>
    </source>
</evidence>
<dbReference type="Proteomes" id="UP000587991">
    <property type="component" value="Unassembled WGS sequence"/>
</dbReference>
<comment type="caution">
    <text evidence="5">The sequence shown here is derived from an EMBL/GenBank/DDBJ whole genome shotgun (WGS) entry which is preliminary data.</text>
</comment>
<dbReference type="PROSITE" id="PS01124">
    <property type="entry name" value="HTH_ARAC_FAMILY_2"/>
    <property type="match status" value="1"/>
</dbReference>
<dbReference type="PANTHER" id="PTHR47894:SF1">
    <property type="entry name" value="HTH-TYPE TRANSCRIPTIONAL REGULATOR VQSM"/>
    <property type="match status" value="1"/>
</dbReference>
<keyword evidence="2" id="KW-0238">DNA-binding</keyword>
<dbReference type="Gene3D" id="1.10.10.60">
    <property type="entry name" value="Homeodomain-like"/>
    <property type="match status" value="1"/>
</dbReference>
<accession>A0A847SD40</accession>
<gene>
    <name evidence="5" type="ORF">HF682_09415</name>
</gene>
<evidence type="ECO:0000259" key="4">
    <source>
        <dbReference type="PROSITE" id="PS01124"/>
    </source>
</evidence>
<dbReference type="PANTHER" id="PTHR47894">
    <property type="entry name" value="HTH-TYPE TRANSCRIPTIONAL REGULATOR GADX"/>
    <property type="match status" value="1"/>
</dbReference>
<evidence type="ECO:0000313" key="5">
    <source>
        <dbReference type="EMBL" id="NLR75376.1"/>
    </source>
</evidence>
<dbReference type="GO" id="GO:0005829">
    <property type="term" value="C:cytosol"/>
    <property type="evidence" value="ECO:0007669"/>
    <property type="project" value="TreeGrafter"/>
</dbReference>
<dbReference type="InterPro" id="IPR020449">
    <property type="entry name" value="Tscrpt_reg_AraC-type_HTH"/>
</dbReference>
<keyword evidence="1" id="KW-0805">Transcription regulation</keyword>
<dbReference type="Pfam" id="PF12625">
    <property type="entry name" value="Arabinose_bd"/>
    <property type="match status" value="1"/>
</dbReference>
<dbReference type="EMBL" id="JABAIM010000002">
    <property type="protein sequence ID" value="NLR75376.1"/>
    <property type="molecule type" value="Genomic_DNA"/>
</dbReference>
<protein>
    <submittedName>
        <fullName evidence="5">AraC family transcriptional regulator</fullName>
    </submittedName>
</protein>
<keyword evidence="3" id="KW-0804">Transcription</keyword>
<dbReference type="RefSeq" id="WP_168877048.1">
    <property type="nucleotide sequence ID" value="NZ_JABAIM010000002.1"/>
</dbReference>
<sequence length="341" mass="37684">MTGNRLTASASGLFLHALHNWLQPGSAPAEWRNSRSRVPFAQVVDGFARAADTRLDVGLRFAEHIKPGAFGALGYAAMTCRTLGDVLPLIPRYGKLVFDFGQPIELIQQQADDVTLLWAPEQVAPDLPWSTDHPGFRAVTDSIIGGWYRFGCWITQQCKPPSRVTLRATAPANPQPWHDFFGIPVEFAAPCNSLSFPRSYLELPLAQADSVLHQTLQQQAEALLQDLNKPDLARQVQHALLHCLPLGEATLAEVARQLATTERTLQRRLAEQMLGFQTLLSQTRYQLARQHLANPALSVLDIALLLGYAEQSAFSKAFRLWSGLSPAQYRHSLAATPTHLA</sequence>
<evidence type="ECO:0000313" key="6">
    <source>
        <dbReference type="Proteomes" id="UP000587991"/>
    </source>
</evidence>
<evidence type="ECO:0000256" key="3">
    <source>
        <dbReference type="ARBA" id="ARBA00023163"/>
    </source>
</evidence>
<dbReference type="InterPro" id="IPR018060">
    <property type="entry name" value="HTH_AraC"/>
</dbReference>
<dbReference type="SUPFAM" id="SSF46689">
    <property type="entry name" value="Homeodomain-like"/>
    <property type="match status" value="1"/>
</dbReference>